<dbReference type="EMBL" id="ML210178">
    <property type="protein sequence ID" value="TFK26111.1"/>
    <property type="molecule type" value="Genomic_DNA"/>
</dbReference>
<dbReference type="Proteomes" id="UP000307440">
    <property type="component" value="Unassembled WGS sequence"/>
</dbReference>
<gene>
    <name evidence="1" type="ORF">FA15DRAFT_589156</name>
</gene>
<reference evidence="1 2" key="1">
    <citation type="journal article" date="2019" name="Nat. Ecol. Evol.">
        <title>Megaphylogeny resolves global patterns of mushroom evolution.</title>
        <authorList>
            <person name="Varga T."/>
            <person name="Krizsan K."/>
            <person name="Foldi C."/>
            <person name="Dima B."/>
            <person name="Sanchez-Garcia M."/>
            <person name="Sanchez-Ramirez S."/>
            <person name="Szollosi G.J."/>
            <person name="Szarkandi J.G."/>
            <person name="Papp V."/>
            <person name="Albert L."/>
            <person name="Andreopoulos W."/>
            <person name="Angelini C."/>
            <person name="Antonin V."/>
            <person name="Barry K.W."/>
            <person name="Bougher N.L."/>
            <person name="Buchanan P."/>
            <person name="Buyck B."/>
            <person name="Bense V."/>
            <person name="Catcheside P."/>
            <person name="Chovatia M."/>
            <person name="Cooper J."/>
            <person name="Damon W."/>
            <person name="Desjardin D."/>
            <person name="Finy P."/>
            <person name="Geml J."/>
            <person name="Haridas S."/>
            <person name="Hughes K."/>
            <person name="Justo A."/>
            <person name="Karasinski D."/>
            <person name="Kautmanova I."/>
            <person name="Kiss B."/>
            <person name="Kocsube S."/>
            <person name="Kotiranta H."/>
            <person name="LaButti K.M."/>
            <person name="Lechner B.E."/>
            <person name="Liimatainen K."/>
            <person name="Lipzen A."/>
            <person name="Lukacs Z."/>
            <person name="Mihaltcheva S."/>
            <person name="Morgado L.N."/>
            <person name="Niskanen T."/>
            <person name="Noordeloos M.E."/>
            <person name="Ohm R.A."/>
            <person name="Ortiz-Santana B."/>
            <person name="Ovrebo C."/>
            <person name="Racz N."/>
            <person name="Riley R."/>
            <person name="Savchenko A."/>
            <person name="Shiryaev A."/>
            <person name="Soop K."/>
            <person name="Spirin V."/>
            <person name="Szebenyi C."/>
            <person name="Tomsovsky M."/>
            <person name="Tulloss R.E."/>
            <person name="Uehling J."/>
            <person name="Grigoriev I.V."/>
            <person name="Vagvolgyi C."/>
            <person name="Papp T."/>
            <person name="Martin F.M."/>
            <person name="Miettinen O."/>
            <person name="Hibbett D.S."/>
            <person name="Nagy L.G."/>
        </authorList>
    </citation>
    <scope>NUCLEOTIDE SEQUENCE [LARGE SCALE GENOMIC DNA]</scope>
    <source>
        <strain evidence="1 2">CBS 121175</strain>
    </source>
</reference>
<dbReference type="AlphaFoldDB" id="A0A5C3LCI6"/>
<protein>
    <submittedName>
        <fullName evidence="1">Uncharacterized protein</fullName>
    </submittedName>
</protein>
<keyword evidence="2" id="KW-1185">Reference proteome</keyword>
<sequence length="212" mass="23440">MLLSSDWSDTVLQVKTRLQNDLNHGVLSNLPMGFPFHHVVDGRGRGRLSFGSYEFDHDVHVDIGPSMYGQPQQAIQRVRFSLSAPTHPDGYYVWRISTLAFSGAYRPSQGYTPNTVDAQVQLSAGLVGSPYFHFIQTNPRTILRSLAISLGHTVKITIRRADQQLVANVAYARGTCPVAVGDIVHMGTNTENQQQLLLVLDSQTMARKYGGV</sequence>
<dbReference type="OrthoDB" id="2937383at2759"/>
<organism evidence="1 2">
    <name type="scientific">Coprinopsis marcescibilis</name>
    <name type="common">Agaric fungus</name>
    <name type="synonym">Psathyrella marcescibilis</name>
    <dbReference type="NCBI Taxonomy" id="230819"/>
    <lineage>
        <taxon>Eukaryota</taxon>
        <taxon>Fungi</taxon>
        <taxon>Dikarya</taxon>
        <taxon>Basidiomycota</taxon>
        <taxon>Agaricomycotina</taxon>
        <taxon>Agaricomycetes</taxon>
        <taxon>Agaricomycetidae</taxon>
        <taxon>Agaricales</taxon>
        <taxon>Agaricineae</taxon>
        <taxon>Psathyrellaceae</taxon>
        <taxon>Coprinopsis</taxon>
    </lineage>
</organism>
<evidence type="ECO:0000313" key="1">
    <source>
        <dbReference type="EMBL" id="TFK26111.1"/>
    </source>
</evidence>
<accession>A0A5C3LCI6</accession>
<evidence type="ECO:0000313" key="2">
    <source>
        <dbReference type="Proteomes" id="UP000307440"/>
    </source>
</evidence>
<name>A0A5C3LCI6_COPMA</name>
<proteinExistence type="predicted"/>